<sequence length="308" mass="35425">MLVWVEETIHVIYHLNYAIFVFHYLQKCSHYTYKKEDFTVRALLKKSIVLIIAIFVAAIPFTTTQASAEQSEAGTMGSGYKEYLQQHPEAAAPNTQDRSAGSSNTNTTENGERILDLSEWQGELTKKQVKKLKKEYDFIIIRGQYGSEYVDEVLEHNSNLLDKQNMKFGVYSYSMYENVADARYEAQTLYNRAPKASFYINDFETDSVTSGSSNKATAAWYDEMKSLAGKKKVLFYSYENFMLNHAESAAQDYDGVWLANYSTRPESPHVLWQYTDEYYSKILDQNVDASYISPDVKPSWFTKKSKSN</sequence>
<evidence type="ECO:0000256" key="1">
    <source>
        <dbReference type="ARBA" id="ARBA00010646"/>
    </source>
</evidence>
<keyword evidence="3" id="KW-0472">Membrane</keyword>
<keyword evidence="3" id="KW-0812">Transmembrane</keyword>
<comment type="caution">
    <text evidence="4">The sequence shown here is derived from an EMBL/GenBank/DDBJ whole genome shotgun (WGS) entry which is preliminary data.</text>
</comment>
<dbReference type="PROSITE" id="PS51904">
    <property type="entry name" value="GLYCOSYL_HYDROL_F25_2"/>
    <property type="match status" value="1"/>
</dbReference>
<keyword evidence="5" id="KW-1185">Reference proteome</keyword>
<feature type="transmembrane region" description="Helical" evidence="3">
    <location>
        <begin position="43"/>
        <end position="61"/>
    </location>
</feature>
<reference evidence="4 5" key="1">
    <citation type="journal article" date="2016" name="Front. Microbiol.">
        <title>Comprehensive Phylogenetic Analysis of Bovine Non-aureus Staphylococci Species Based on Whole-Genome Sequencing.</title>
        <authorList>
            <person name="Naushad S."/>
            <person name="Barkema H.W."/>
            <person name="Luby C."/>
            <person name="Condas L.A."/>
            <person name="Nobrega D.B."/>
            <person name="Carson D.A."/>
            <person name="De Buck J."/>
        </authorList>
    </citation>
    <scope>NUCLEOTIDE SEQUENCE [LARGE SCALE GENOMIC DNA]</scope>
    <source>
        <strain evidence="4 5">SNUC 993</strain>
    </source>
</reference>
<comment type="similarity">
    <text evidence="1">Belongs to the glycosyl hydrolase 25 family.</text>
</comment>
<accession>A0ABX5IFV3</accession>
<proteinExistence type="inferred from homology"/>
<evidence type="ECO:0000313" key="4">
    <source>
        <dbReference type="EMBL" id="PTH18186.1"/>
    </source>
</evidence>
<keyword evidence="3" id="KW-1133">Transmembrane helix</keyword>
<organism evidence="4 5">
    <name type="scientific">Staphylococcus auricularis</name>
    <dbReference type="NCBI Taxonomy" id="29379"/>
    <lineage>
        <taxon>Bacteria</taxon>
        <taxon>Bacillati</taxon>
        <taxon>Bacillota</taxon>
        <taxon>Bacilli</taxon>
        <taxon>Bacillales</taxon>
        <taxon>Staphylococcaceae</taxon>
        <taxon>Staphylococcus</taxon>
    </lineage>
</organism>
<name>A0ABX5IFV3_9STAP</name>
<protein>
    <submittedName>
        <fullName evidence="4">Lysozyme</fullName>
    </submittedName>
</protein>
<dbReference type="Pfam" id="PF01183">
    <property type="entry name" value="Glyco_hydro_25"/>
    <property type="match status" value="1"/>
</dbReference>
<dbReference type="Proteomes" id="UP000242694">
    <property type="component" value="Unassembled WGS sequence"/>
</dbReference>
<evidence type="ECO:0000256" key="3">
    <source>
        <dbReference type="SAM" id="Phobius"/>
    </source>
</evidence>
<feature type="region of interest" description="Disordered" evidence="2">
    <location>
        <begin position="89"/>
        <end position="114"/>
    </location>
</feature>
<dbReference type="PANTHER" id="PTHR34135">
    <property type="entry name" value="LYSOZYME"/>
    <property type="match status" value="1"/>
</dbReference>
<dbReference type="PANTHER" id="PTHR34135:SF2">
    <property type="entry name" value="LYSOZYME"/>
    <property type="match status" value="1"/>
</dbReference>
<dbReference type="InterPro" id="IPR017853">
    <property type="entry name" value="GH"/>
</dbReference>
<dbReference type="InterPro" id="IPR002053">
    <property type="entry name" value="Glyco_hydro_25"/>
</dbReference>
<feature type="compositionally biased region" description="Polar residues" evidence="2">
    <location>
        <begin position="93"/>
        <end position="109"/>
    </location>
</feature>
<gene>
    <name evidence="4" type="ORF">BU607_06080</name>
</gene>
<dbReference type="EMBL" id="PZDI01000023">
    <property type="protein sequence ID" value="PTH18186.1"/>
    <property type="molecule type" value="Genomic_DNA"/>
</dbReference>
<dbReference type="Gene3D" id="3.20.20.80">
    <property type="entry name" value="Glycosidases"/>
    <property type="match status" value="1"/>
</dbReference>
<evidence type="ECO:0000313" key="5">
    <source>
        <dbReference type="Proteomes" id="UP000242694"/>
    </source>
</evidence>
<dbReference type="SUPFAM" id="SSF51445">
    <property type="entry name" value="(Trans)glycosidases"/>
    <property type="match status" value="1"/>
</dbReference>
<evidence type="ECO:0000256" key="2">
    <source>
        <dbReference type="SAM" id="MobiDB-lite"/>
    </source>
</evidence>